<keyword evidence="3" id="KW-1185">Reference proteome</keyword>
<dbReference type="Proteomes" id="UP001229862">
    <property type="component" value="Chromosome"/>
</dbReference>
<dbReference type="AlphaFoldDB" id="A0AA51MJG2"/>
<dbReference type="EMBL" id="JAVFKN010000003">
    <property type="protein sequence ID" value="MDQ5767762.1"/>
    <property type="molecule type" value="Genomic_DNA"/>
</dbReference>
<evidence type="ECO:0000313" key="2">
    <source>
        <dbReference type="EMBL" id="WML85572.1"/>
    </source>
</evidence>
<dbReference type="EMBL" id="CP133217">
    <property type="protein sequence ID" value="WML85572.1"/>
    <property type="molecule type" value="Genomic_DNA"/>
</dbReference>
<evidence type="ECO:0000313" key="3">
    <source>
        <dbReference type="Proteomes" id="UP001223336"/>
    </source>
</evidence>
<protein>
    <recommendedName>
        <fullName evidence="4">Cellulose-binding protein</fullName>
    </recommendedName>
</protein>
<dbReference type="Proteomes" id="UP001223336">
    <property type="component" value="Unassembled WGS sequence"/>
</dbReference>
<dbReference type="RefSeq" id="WP_308133900.1">
    <property type="nucleotide sequence ID" value="NZ_CP133197.1"/>
</dbReference>
<accession>A0AA51MJG2</accession>
<sequence length="780" mass="86142">MNTGINWANTLPTRCTGLLITLLVLLAGCGSGTESETPAGNNNNGTNNAVASSGRLVLLDPTRNNAETPISGLQYLNAGNVSGADGGFSAPSSNLSLHLGSTTQLPVLGKTSLTQHDMAAAVCSGNADLSACTYHARKNLERFFLSLDSDRNASNGIQLGANANSLNLAWNVSLDQFENVLAQQLAIYGQTPAALFQPSLGINSEAPQAEQNSISSPVPFADIFRVARPLREYSCKDVAYDENGWATTPPSATCIIRTFLLDSALQGQVPNGRYTVLYEGTGELKYFGYAKRVNSTPGRDEIDVTLPAKLDSVATNNRIEIRITSGTVKNIRIVMPGGICEGQPFTRVDGPANCPAGQYRSFEDTLRADRNAIVFNPSYLNFLKDFRVVRMMNLMEASPSYLTCAQTEPGKPNSFIRDADGNLIFDQTCLVQEFRWEQRSKLADAVWGASGNIARLERYGRGVPIEVQVELANQLNAHPWFNIPHNASETYIREFARYVEAHLNTGLKAHVEYSNETWNGIFWAYYYVLKKGEDLSSPTDEQGWKWRGVYYYAKQASKVFQIWEDEFGGTQRLVRLLGTYQNDANRTESMLAYSDTRQYVDAIATGGYFYACWRNDDAKLPACNDRNKIPKPLVNATSVDDIFAAMDNINDPFGLEGLKNQFAKQAAVAQKYGKALYAYEGGQHLTIGGEIAADRRQNMIDLLHAANRDPRMGERYQRLLEMWKAAGGQTFMLFSVPHTFSQYGSFGIKESLNQPRSSAPKYDAAMKFQESQGKCWWSGC</sequence>
<gene>
    <name evidence="1" type="ORF">RCC75_04440</name>
    <name evidence="2" type="ORF">RCG00_14840</name>
</gene>
<organism evidence="2">
    <name type="scientific">Thiothrix subterranea</name>
    <dbReference type="NCBI Taxonomy" id="2735563"/>
    <lineage>
        <taxon>Bacteria</taxon>
        <taxon>Pseudomonadati</taxon>
        <taxon>Pseudomonadota</taxon>
        <taxon>Gammaproteobacteria</taxon>
        <taxon>Thiotrichales</taxon>
        <taxon>Thiotrichaceae</taxon>
        <taxon>Thiothrix</taxon>
    </lineage>
</organism>
<proteinExistence type="predicted"/>
<name>A0AA51MJG2_9GAMM</name>
<evidence type="ECO:0008006" key="4">
    <source>
        <dbReference type="Google" id="ProtNLM"/>
    </source>
</evidence>
<reference evidence="2 3" key="1">
    <citation type="submission" date="2023-08" db="EMBL/GenBank/DDBJ databases">
        <title>New molecular markers tilS and rpoB for phylogenetic and monitoring studies of the genus Thiothrix biodiversity.</title>
        <authorList>
            <person name="Ravin N.V."/>
            <person name="Smolyakov D."/>
            <person name="Markov N.D."/>
            <person name="Beletsky A.V."/>
            <person name="Mardanov A.V."/>
            <person name="Rudenko T.S."/>
            <person name="Grabovich M.Y."/>
        </authorList>
    </citation>
    <scope>NUCLEOTIDE SEQUENCE</scope>
    <source>
        <strain evidence="2">DNT52</strain>
        <strain evidence="1 3">H33</strain>
    </source>
</reference>
<evidence type="ECO:0000313" key="1">
    <source>
        <dbReference type="EMBL" id="MDQ5767762.1"/>
    </source>
</evidence>